<reference evidence="4" key="1">
    <citation type="submission" date="2020-12" db="EMBL/GenBank/DDBJ databases">
        <title>Taurinivorans muris gen. nov., sp. nov., fundamental and realized metabolic niche of a ubiquitous sulfidogenic bacterium in the murine intestine.</title>
        <authorList>
            <person name="Ye H."/>
            <person name="Hanson B.T."/>
            <person name="Loy A."/>
        </authorList>
    </citation>
    <scope>NUCLEOTIDE SEQUENCE</scope>
    <source>
        <strain evidence="4">LT0009</strain>
    </source>
</reference>
<dbReference type="PANTHER" id="PTHR30308">
    <property type="entry name" value="TMRNA-BINDING COMPONENT OF TRANS-TRANSLATION TAGGING COMPLEX"/>
    <property type="match status" value="1"/>
</dbReference>
<dbReference type="Gene3D" id="2.40.280.10">
    <property type="match status" value="1"/>
</dbReference>
<evidence type="ECO:0000256" key="2">
    <source>
        <dbReference type="ARBA" id="ARBA00022884"/>
    </source>
</evidence>
<dbReference type="NCBIfam" id="NF003843">
    <property type="entry name" value="PRK05422.1"/>
    <property type="match status" value="1"/>
</dbReference>
<comment type="function">
    <text evidence="3">Required for rescue of stalled ribosomes mediated by trans-translation. Binds to transfer-messenger RNA (tmRNA), required for stable association of tmRNA with ribosomes. tmRNA and SmpB together mimic tRNA shape, replacing the anticodon stem-loop with SmpB. tmRNA is encoded by the ssrA gene; the 2 termini fold to resemble tRNA(Ala) and it encodes a 'tag peptide', a short internal open reading frame. During trans-translation Ala-aminoacylated tmRNA acts like a tRNA, entering the A-site of stalled ribosomes, displacing the stalled mRNA. The ribosome then switches to translate the ORF on the tmRNA; the nascent peptide is terminated with the 'tag peptide' encoded by the tmRNA and targeted for degradation. The ribosome is freed to recommence translation, which seems to be the essential function of trans-translation.</text>
</comment>
<proteinExistence type="inferred from homology"/>
<dbReference type="PANTHER" id="PTHR30308:SF2">
    <property type="entry name" value="SSRA-BINDING PROTEIN"/>
    <property type="match status" value="1"/>
</dbReference>
<protein>
    <recommendedName>
        <fullName evidence="3">SsrA-binding protein</fullName>
    </recommendedName>
    <alternativeName>
        <fullName evidence="3">Small protein B</fullName>
    </alternativeName>
</protein>
<evidence type="ECO:0000313" key="5">
    <source>
        <dbReference type="Proteomes" id="UP001058120"/>
    </source>
</evidence>
<dbReference type="NCBIfam" id="TIGR00086">
    <property type="entry name" value="smpB"/>
    <property type="match status" value="1"/>
</dbReference>
<dbReference type="InterPro" id="IPR000037">
    <property type="entry name" value="SsrA-bd_prot"/>
</dbReference>
<dbReference type="SUPFAM" id="SSF74982">
    <property type="entry name" value="Small protein B (SmpB)"/>
    <property type="match status" value="1"/>
</dbReference>
<comment type="subcellular location">
    <subcellularLocation>
        <location evidence="3">Cytoplasm</location>
    </subcellularLocation>
    <text evidence="3">The tmRNA-SmpB complex associates with stalled 70S ribosomes.</text>
</comment>
<dbReference type="HAMAP" id="MF_00023">
    <property type="entry name" value="SmpB"/>
    <property type="match status" value="1"/>
</dbReference>
<dbReference type="CDD" id="cd09294">
    <property type="entry name" value="SmpB"/>
    <property type="match status" value="1"/>
</dbReference>
<dbReference type="InterPro" id="IPR020081">
    <property type="entry name" value="SsrA-bd_prot_CS"/>
</dbReference>
<dbReference type="Pfam" id="PF01668">
    <property type="entry name" value="SmpB"/>
    <property type="match status" value="1"/>
</dbReference>
<organism evidence="4 5">
    <name type="scientific">Taurinivorans muris</name>
    <dbReference type="NCBI Taxonomy" id="2787751"/>
    <lineage>
        <taxon>Bacteria</taxon>
        <taxon>Pseudomonadati</taxon>
        <taxon>Thermodesulfobacteriota</taxon>
        <taxon>Desulfovibrionia</taxon>
        <taxon>Desulfovibrionales</taxon>
        <taxon>Desulfovibrionaceae</taxon>
        <taxon>Taurinivorans</taxon>
    </lineage>
</organism>
<dbReference type="Proteomes" id="UP001058120">
    <property type="component" value="Chromosome"/>
</dbReference>
<evidence type="ECO:0000313" key="4">
    <source>
        <dbReference type="EMBL" id="UWX05735.1"/>
    </source>
</evidence>
<sequence>MSKHPKSPSFLAENRKARQYYELLEFFEAGIVLTGPEVKSIRQGRVSFTDSYIDFKNGEAFVMNMHISPYSNAGYMVQNPGRDKKLLLHNQEIKQLTAKVEQKGLTVVPLKMYLKHGKVKLEIALARGRKLHDQRDELKRRAENRDLERELARG</sequence>
<evidence type="ECO:0000256" key="3">
    <source>
        <dbReference type="HAMAP-Rule" id="MF_00023"/>
    </source>
</evidence>
<evidence type="ECO:0000256" key="1">
    <source>
        <dbReference type="ARBA" id="ARBA00022490"/>
    </source>
</evidence>
<dbReference type="RefSeq" id="WP_334315318.1">
    <property type="nucleotide sequence ID" value="NZ_CP065938.1"/>
</dbReference>
<gene>
    <name evidence="3 4" type="primary">smpB</name>
    <name evidence="4" type="ORF">JBF11_09955</name>
</gene>
<dbReference type="PROSITE" id="PS01317">
    <property type="entry name" value="SSRP"/>
    <property type="match status" value="1"/>
</dbReference>
<dbReference type="InterPro" id="IPR023620">
    <property type="entry name" value="SmpB"/>
</dbReference>
<keyword evidence="2 3" id="KW-0694">RNA-binding</keyword>
<name>A0ABY5Y0M3_9BACT</name>
<comment type="similarity">
    <text evidence="3">Belongs to the SmpB family.</text>
</comment>
<keyword evidence="5" id="KW-1185">Reference proteome</keyword>
<accession>A0ABY5Y0M3</accession>
<keyword evidence="1 3" id="KW-0963">Cytoplasm</keyword>
<dbReference type="EMBL" id="CP065938">
    <property type="protein sequence ID" value="UWX05735.1"/>
    <property type="molecule type" value="Genomic_DNA"/>
</dbReference>